<name>A0A5M8QUT3_9BACT</name>
<proteinExistence type="predicted"/>
<comment type="caution">
    <text evidence="4">The sequence shown here is derived from an EMBL/GenBank/DDBJ whole genome shotgun (WGS) entry which is preliminary data.</text>
</comment>
<evidence type="ECO:0000313" key="5">
    <source>
        <dbReference type="Proteomes" id="UP000323994"/>
    </source>
</evidence>
<keyword evidence="1" id="KW-0472">Membrane</keyword>
<dbReference type="InterPro" id="IPR012373">
    <property type="entry name" value="Ferrdict_sens_TM"/>
</dbReference>
<dbReference type="Pfam" id="PF16344">
    <property type="entry name" value="FecR_C"/>
    <property type="match status" value="1"/>
</dbReference>
<evidence type="ECO:0000256" key="1">
    <source>
        <dbReference type="SAM" id="Phobius"/>
    </source>
</evidence>
<keyword evidence="5" id="KW-1185">Reference proteome</keyword>
<accession>A0A5M8QUT3</accession>
<dbReference type="Proteomes" id="UP000323994">
    <property type="component" value="Unassembled WGS sequence"/>
</dbReference>
<dbReference type="GO" id="GO:0016989">
    <property type="term" value="F:sigma factor antagonist activity"/>
    <property type="evidence" value="ECO:0007669"/>
    <property type="project" value="TreeGrafter"/>
</dbReference>
<keyword evidence="1" id="KW-1133">Transmembrane helix</keyword>
<keyword evidence="1" id="KW-0812">Transmembrane</keyword>
<sequence length="370" mass="41799">MDQYNNFKLEDFIWDAYFRKWVLHPTRETEESWHLWLENNPDKTELVLRAAGIVKAVAPVSIPLDETEKKLAISGIVSKMDSSAEEILHQPVSYFSKIWLRSAAVIMLLAGLGWILWTRNQQRQVDYKQLVAHAEEQLVEKINHTRNPLLIRLPDGSTVKLSPGGRISFPAKSRLTREVYLSGEAFFDITRDSSRPFFVYANEVVTKVLGTSFSVRSYSGEKQVSVSVRTGKVAVFTRRDAEMTHKQRSKELTGVVIEPNQQIVVSRESVKMIKSLVSSPQIIADGTVNYNFEFDDVPASEVFAALRRAYGIDSRYDSEMMNDCPVTARLTDLPLYEKLDLVCKAINATYERTDASIIIKGNGCGQAANP</sequence>
<feature type="transmembrane region" description="Helical" evidence="1">
    <location>
        <begin position="98"/>
        <end position="117"/>
    </location>
</feature>
<dbReference type="Gene3D" id="3.55.50.30">
    <property type="match status" value="1"/>
</dbReference>
<dbReference type="EMBL" id="VBSN01000038">
    <property type="protein sequence ID" value="KAA6439048.1"/>
    <property type="molecule type" value="Genomic_DNA"/>
</dbReference>
<dbReference type="Pfam" id="PF04773">
    <property type="entry name" value="FecR"/>
    <property type="match status" value="1"/>
</dbReference>
<gene>
    <name evidence="4" type="ORF">FEM33_12235</name>
</gene>
<dbReference type="Gene3D" id="2.60.120.1440">
    <property type="match status" value="1"/>
</dbReference>
<reference evidence="4 5" key="1">
    <citation type="submission" date="2019-05" db="EMBL/GenBank/DDBJ databases">
        <authorList>
            <person name="Qu J.-H."/>
        </authorList>
    </citation>
    <scope>NUCLEOTIDE SEQUENCE [LARGE SCALE GENOMIC DNA]</scope>
    <source>
        <strain evidence="4 5">NS28</strain>
    </source>
</reference>
<dbReference type="PIRSF" id="PIRSF018266">
    <property type="entry name" value="FecR"/>
    <property type="match status" value="1"/>
</dbReference>
<dbReference type="InterPro" id="IPR006860">
    <property type="entry name" value="FecR"/>
</dbReference>
<feature type="domain" description="FecR protein" evidence="2">
    <location>
        <begin position="150"/>
        <end position="233"/>
    </location>
</feature>
<evidence type="ECO:0000313" key="4">
    <source>
        <dbReference type="EMBL" id="KAA6439048.1"/>
    </source>
</evidence>
<feature type="domain" description="Protein FecR C-terminal" evidence="3">
    <location>
        <begin position="292"/>
        <end position="359"/>
    </location>
</feature>
<dbReference type="AlphaFoldDB" id="A0A5M8QUT3"/>
<organism evidence="4 5">
    <name type="scientific">Dyadobacter flavalbus</name>
    <dbReference type="NCBI Taxonomy" id="2579942"/>
    <lineage>
        <taxon>Bacteria</taxon>
        <taxon>Pseudomonadati</taxon>
        <taxon>Bacteroidota</taxon>
        <taxon>Cytophagia</taxon>
        <taxon>Cytophagales</taxon>
        <taxon>Spirosomataceae</taxon>
        <taxon>Dyadobacter</taxon>
    </lineage>
</organism>
<dbReference type="InterPro" id="IPR032508">
    <property type="entry name" value="FecR_C"/>
</dbReference>
<dbReference type="PANTHER" id="PTHR30273:SF2">
    <property type="entry name" value="PROTEIN FECR"/>
    <property type="match status" value="1"/>
</dbReference>
<dbReference type="RefSeq" id="WP_139012306.1">
    <property type="nucleotide sequence ID" value="NZ_VBSN01000038.1"/>
</dbReference>
<evidence type="ECO:0000259" key="3">
    <source>
        <dbReference type="Pfam" id="PF16344"/>
    </source>
</evidence>
<evidence type="ECO:0000259" key="2">
    <source>
        <dbReference type="Pfam" id="PF04773"/>
    </source>
</evidence>
<dbReference type="PANTHER" id="PTHR30273">
    <property type="entry name" value="PERIPLASMIC SIGNAL SENSOR AND SIGMA FACTOR ACTIVATOR FECR-RELATED"/>
    <property type="match status" value="1"/>
</dbReference>
<dbReference type="OrthoDB" id="645173at2"/>
<protein>
    <submittedName>
        <fullName evidence="4">DUF4974 domain-containing protein</fullName>
    </submittedName>
</protein>